<reference evidence="1 2" key="1">
    <citation type="submission" date="2018-07" db="EMBL/GenBank/DDBJ databases">
        <title>Genome sequence of Rhodococcus rhodnii ATCC 35071 from Rhodnius prolixus.</title>
        <authorList>
            <person name="Patel V."/>
            <person name="Vogel K.J."/>
        </authorList>
    </citation>
    <scope>NUCLEOTIDE SEQUENCE [LARGE SCALE GENOMIC DNA]</scope>
    <source>
        <strain evidence="1 2">ATCC 35071</strain>
    </source>
</reference>
<name>A0A6P2CCE8_9NOCA</name>
<evidence type="ECO:0000313" key="1">
    <source>
        <dbReference type="EMBL" id="TXG89371.1"/>
    </source>
</evidence>
<dbReference type="SUPFAM" id="SSF55961">
    <property type="entry name" value="Bet v1-like"/>
    <property type="match status" value="1"/>
</dbReference>
<sequence>MTEDGANHPPTGILTVRVWQPIGPGQFEIWNWFLGYKNMTPEQKDRAYRAALGTFSLSGSFEMDDTEPWLTVARTGSSVAGELLDFELNYEMGMPGIGMATPVSDWPGRARCSGRGTRKACSATCIASTSR</sequence>
<protein>
    <submittedName>
        <fullName evidence="1">Uncharacterized protein</fullName>
    </submittedName>
</protein>
<evidence type="ECO:0000313" key="2">
    <source>
        <dbReference type="Proteomes" id="UP000471120"/>
    </source>
</evidence>
<organism evidence="1 2">
    <name type="scientific">Rhodococcus rhodnii</name>
    <dbReference type="NCBI Taxonomy" id="38312"/>
    <lineage>
        <taxon>Bacteria</taxon>
        <taxon>Bacillati</taxon>
        <taxon>Actinomycetota</taxon>
        <taxon>Actinomycetes</taxon>
        <taxon>Mycobacteriales</taxon>
        <taxon>Nocardiaceae</taxon>
        <taxon>Rhodococcus</taxon>
    </lineage>
</organism>
<dbReference type="Gene3D" id="3.90.380.10">
    <property type="entry name" value="Naphthalene 1,2-dioxygenase Alpha Subunit, Chain A, domain 1"/>
    <property type="match status" value="1"/>
</dbReference>
<gene>
    <name evidence="1" type="ORF">DW322_02840</name>
</gene>
<comment type="caution">
    <text evidence="1">The sequence shown here is derived from an EMBL/GenBank/DDBJ whole genome shotgun (WGS) entry which is preliminary data.</text>
</comment>
<dbReference type="AlphaFoldDB" id="A0A6P2CCE8"/>
<accession>A0A6P2CCE8</accession>
<proteinExistence type="predicted"/>
<dbReference type="RefSeq" id="WP_010839601.1">
    <property type="nucleotide sequence ID" value="NZ_QRCM01000001.1"/>
</dbReference>
<dbReference type="EMBL" id="QRCM01000001">
    <property type="protein sequence ID" value="TXG89371.1"/>
    <property type="molecule type" value="Genomic_DNA"/>
</dbReference>
<dbReference type="Proteomes" id="UP000471120">
    <property type="component" value="Unassembled WGS sequence"/>
</dbReference>